<protein>
    <recommendedName>
        <fullName evidence="1">C2H2-type domain-containing protein</fullName>
    </recommendedName>
</protein>
<proteinExistence type="predicted"/>
<name>A0A9P8IE04_9PEZI</name>
<dbReference type="Gene3D" id="3.30.160.60">
    <property type="entry name" value="Classic Zinc Finger"/>
    <property type="match status" value="1"/>
</dbReference>
<dbReference type="SMART" id="SM00355">
    <property type="entry name" value="ZnF_C2H2"/>
    <property type="match status" value="2"/>
</dbReference>
<feature type="domain" description="C2H2-type" evidence="1">
    <location>
        <begin position="69"/>
        <end position="92"/>
    </location>
</feature>
<evidence type="ECO:0000313" key="2">
    <source>
        <dbReference type="EMBL" id="KAH0553090.1"/>
    </source>
</evidence>
<dbReference type="InterPro" id="IPR013087">
    <property type="entry name" value="Znf_C2H2_type"/>
</dbReference>
<comment type="caution">
    <text evidence="2">The sequence shown here is derived from an EMBL/GenBank/DDBJ whole genome shotgun (WGS) entry which is preliminary data.</text>
</comment>
<evidence type="ECO:0000259" key="1">
    <source>
        <dbReference type="SMART" id="SM00355"/>
    </source>
</evidence>
<feature type="domain" description="C2H2-type" evidence="1">
    <location>
        <begin position="98"/>
        <end position="127"/>
    </location>
</feature>
<dbReference type="AlphaFoldDB" id="A0A9P8IE04"/>
<organism evidence="2 3">
    <name type="scientific">Trichoglossum hirsutum</name>
    <dbReference type="NCBI Taxonomy" id="265104"/>
    <lineage>
        <taxon>Eukaryota</taxon>
        <taxon>Fungi</taxon>
        <taxon>Dikarya</taxon>
        <taxon>Ascomycota</taxon>
        <taxon>Pezizomycotina</taxon>
        <taxon>Geoglossomycetes</taxon>
        <taxon>Geoglossales</taxon>
        <taxon>Geoglossaceae</taxon>
        <taxon>Trichoglossum</taxon>
    </lineage>
</organism>
<accession>A0A9P8IE04</accession>
<dbReference type="Proteomes" id="UP000750711">
    <property type="component" value="Unassembled WGS sequence"/>
</dbReference>
<reference evidence="2" key="1">
    <citation type="submission" date="2021-03" db="EMBL/GenBank/DDBJ databases">
        <title>Comparative genomics and phylogenomic investigation of the class Geoglossomycetes provide insights into ecological specialization and systematics.</title>
        <authorList>
            <person name="Melie T."/>
            <person name="Pirro S."/>
            <person name="Miller A.N."/>
            <person name="Quandt A."/>
        </authorList>
    </citation>
    <scope>NUCLEOTIDE SEQUENCE</scope>
    <source>
        <strain evidence="2">CAQ_001_2017</strain>
    </source>
</reference>
<keyword evidence="3" id="KW-1185">Reference proteome</keyword>
<sequence>MNTKTEHGHDSTTTTTNDLLANFGAVYDLVDADGEIFYQVKDEFKGPNYPQTIFVSSKDNTTGSSKVQYHCLMCGATSIRKAGLERHYSTRHFPIPEFDCPKLRCQRKGVDGFTRKDHLIEHLRRYHMAAAAGLAKRPRNKGGGA</sequence>
<dbReference type="EMBL" id="JAGHQM010001607">
    <property type="protein sequence ID" value="KAH0553090.1"/>
    <property type="molecule type" value="Genomic_DNA"/>
</dbReference>
<gene>
    <name evidence="2" type="ORF">GP486_006720</name>
</gene>
<evidence type="ECO:0000313" key="3">
    <source>
        <dbReference type="Proteomes" id="UP000750711"/>
    </source>
</evidence>